<feature type="region of interest" description="Disordered" evidence="1">
    <location>
        <begin position="1"/>
        <end position="97"/>
    </location>
</feature>
<proteinExistence type="predicted"/>
<evidence type="ECO:0000259" key="3">
    <source>
        <dbReference type="Pfam" id="PF04024"/>
    </source>
</evidence>
<evidence type="ECO:0000256" key="1">
    <source>
        <dbReference type="SAM" id="MobiDB-lite"/>
    </source>
</evidence>
<comment type="caution">
    <text evidence="4">The sequence shown here is derived from an EMBL/GenBank/DDBJ whole genome shotgun (WGS) entry which is preliminary data.</text>
</comment>
<feature type="compositionally biased region" description="Gly residues" evidence="1">
    <location>
        <begin position="50"/>
        <end position="63"/>
    </location>
</feature>
<feature type="compositionally biased region" description="Low complexity" evidence="1">
    <location>
        <begin position="64"/>
        <end position="77"/>
    </location>
</feature>
<feature type="domain" description="Phage shock protein PspC N-terminal" evidence="3">
    <location>
        <begin position="116"/>
        <end position="166"/>
    </location>
</feature>
<gene>
    <name evidence="4" type="ORF">AHIS1636_19560</name>
</gene>
<feature type="transmembrane region" description="Helical" evidence="2">
    <location>
        <begin position="136"/>
        <end position="159"/>
    </location>
</feature>
<feature type="compositionally biased region" description="Pro residues" evidence="1">
    <location>
        <begin position="78"/>
        <end position="95"/>
    </location>
</feature>
<feature type="region of interest" description="Disordered" evidence="1">
    <location>
        <begin position="260"/>
        <end position="339"/>
    </location>
</feature>
<evidence type="ECO:0000256" key="2">
    <source>
        <dbReference type="SAM" id="Phobius"/>
    </source>
</evidence>
<sequence>MTSNPSGPTGPERPGDVSGGDAAPEDRQQPIDHTDGGPSPSGDAPPGGSIPSGGGIPQGGGVPPGTNTPPAGAVPPGGSIPPPAPGGVPPLPGSVPQPDSNSFFNWFRSLGMPRGADRWIGGVASGVGHRTGLDPVLVRGLFILVALFGGFGVLLYGLAWALLPEADGRIHAEEAGRGRWTAGMTGALIATILGLFDRPFGFFRDGDWGVGAYLWAVVWVGALGYFIYWLATRNRNNPPAAGNMGYPSAGYPGTAAPTAAYGRPGPAVPADAGPEAGGPRQSAPGGPTSSFRAGPAGPASGLGEEQARPAAGSFGSTPGMAAPLYTPRPPVPAPPRPRRLGPSGVSIALTLGTAMVAAGVVLALPLLLGTAAGVAILPVAVAAALLCIGAGIVVLGLRGRTSGILGFLAAVGIVLSLVTTAGVQWTTANYSIGTRTTWTSESGAPPTEGYSIVASQGRVDLSDLGAGSFGGPAVVPVNTVASNVEIVVPAAKQVEVRSSLAMGNIEYPGSAGAQRRSGLWQPATFTINDDGSSPDVILQIRGAASNVEIVEAPERGSSS</sequence>
<feature type="transmembrane region" description="Helical" evidence="2">
    <location>
        <begin position="404"/>
        <end position="425"/>
    </location>
</feature>
<feature type="compositionally biased region" description="Basic and acidic residues" evidence="1">
    <location>
        <begin position="24"/>
        <end position="35"/>
    </location>
</feature>
<feature type="compositionally biased region" description="Low complexity" evidence="1">
    <location>
        <begin position="36"/>
        <end position="49"/>
    </location>
</feature>
<evidence type="ECO:0000313" key="4">
    <source>
        <dbReference type="EMBL" id="GLB67516.1"/>
    </source>
</evidence>
<protein>
    <recommendedName>
        <fullName evidence="3">Phage shock protein PspC N-terminal domain-containing protein</fullName>
    </recommendedName>
</protein>
<feature type="transmembrane region" description="Helical" evidence="2">
    <location>
        <begin position="374"/>
        <end position="397"/>
    </location>
</feature>
<feature type="transmembrane region" description="Helical" evidence="2">
    <location>
        <begin position="180"/>
        <end position="196"/>
    </location>
</feature>
<reference evidence="4 5" key="1">
    <citation type="journal article" date="2023" name="Int. J. Syst. Evol. Microbiol.">
        <title>Arthrobacter mangrovi sp. nov., an actinobacterium isolated from the rhizosphere of a mangrove.</title>
        <authorList>
            <person name="Hamada M."/>
            <person name="Saitou S."/>
            <person name="Enomoto N."/>
            <person name="Nanri K."/>
            <person name="Hidaka K."/>
            <person name="Miura T."/>
            <person name="Tamura T."/>
        </authorList>
    </citation>
    <scope>NUCLEOTIDE SEQUENCE [LARGE SCALE GENOMIC DNA]</scope>
    <source>
        <strain evidence="4 5">NBRC 112813</strain>
    </source>
</reference>
<dbReference type="EMBL" id="BRVS01000008">
    <property type="protein sequence ID" value="GLB67516.1"/>
    <property type="molecule type" value="Genomic_DNA"/>
</dbReference>
<dbReference type="InterPro" id="IPR007168">
    <property type="entry name" value="Phageshock_PspC_N"/>
</dbReference>
<keyword evidence="2" id="KW-0472">Membrane</keyword>
<dbReference type="Proteomes" id="UP001209654">
    <property type="component" value="Unassembled WGS sequence"/>
</dbReference>
<accession>A0ABQ5MU69</accession>
<name>A0ABQ5MU69_9MICC</name>
<dbReference type="RefSeq" id="WP_264795638.1">
    <property type="nucleotide sequence ID" value="NZ_BRVS01000008.1"/>
</dbReference>
<keyword evidence="5" id="KW-1185">Reference proteome</keyword>
<evidence type="ECO:0000313" key="5">
    <source>
        <dbReference type="Proteomes" id="UP001209654"/>
    </source>
</evidence>
<feature type="transmembrane region" description="Helical" evidence="2">
    <location>
        <begin position="208"/>
        <end position="231"/>
    </location>
</feature>
<keyword evidence="2" id="KW-1133">Transmembrane helix</keyword>
<keyword evidence="2" id="KW-0812">Transmembrane</keyword>
<feature type="compositionally biased region" description="Pro residues" evidence="1">
    <location>
        <begin position="326"/>
        <end position="335"/>
    </location>
</feature>
<feature type="transmembrane region" description="Helical" evidence="2">
    <location>
        <begin position="345"/>
        <end position="368"/>
    </location>
</feature>
<organism evidence="4 5">
    <name type="scientific">Arthrobacter mangrovi</name>
    <dbReference type="NCBI Taxonomy" id="2966350"/>
    <lineage>
        <taxon>Bacteria</taxon>
        <taxon>Bacillati</taxon>
        <taxon>Actinomycetota</taxon>
        <taxon>Actinomycetes</taxon>
        <taxon>Micrococcales</taxon>
        <taxon>Micrococcaceae</taxon>
        <taxon>Arthrobacter</taxon>
    </lineage>
</organism>
<dbReference type="Pfam" id="PF04024">
    <property type="entry name" value="PspC"/>
    <property type="match status" value="1"/>
</dbReference>